<dbReference type="EMBL" id="KR269720">
    <property type="protein sequence ID" value="AKJ73096.1"/>
    <property type="molecule type" value="Genomic_DNA"/>
</dbReference>
<sequence length="166" mass="18883">MNINKNSWHFKMNLWFKSDNMWKMPKTLCGYFWTTVLHVVFSSAIITFIGSVAWMFGWPIVAETGILAWIGISLSAFWLNVVAVPVGAVVIAAFVLLFAAIAFGFIFGLEKFKEYRKNKQFTKKLARVKAGLPAEAEPSVFVQYLKARKRKVCPMIDYVEGKTSEE</sequence>
<organism evidence="2 3">
    <name type="scientific">Klebsiella phage PKO111</name>
    <dbReference type="NCBI Taxonomy" id="1654928"/>
    <lineage>
        <taxon>Viruses</taxon>
        <taxon>Duplodnaviria</taxon>
        <taxon>Heunggongvirae</taxon>
        <taxon>Uroviricota</taxon>
        <taxon>Caudoviricetes</taxon>
        <taxon>Pantevenvirales</taxon>
        <taxon>Straboviridae</taxon>
        <taxon>Tevenvirinae</taxon>
        <taxon>Jiaodavirus</taxon>
        <taxon>Jiaodavirus pko111</taxon>
    </lineage>
</organism>
<evidence type="ECO:0000256" key="1">
    <source>
        <dbReference type="SAM" id="Phobius"/>
    </source>
</evidence>
<evidence type="ECO:0000313" key="2">
    <source>
        <dbReference type="EMBL" id="AKJ73096.1"/>
    </source>
</evidence>
<feature type="transmembrane region" description="Helical" evidence="1">
    <location>
        <begin position="31"/>
        <end position="54"/>
    </location>
</feature>
<accession>A0A159B7S4</accession>
<name>A0A159B7S4_9CAUD</name>
<feature type="transmembrane region" description="Helical" evidence="1">
    <location>
        <begin position="66"/>
        <end position="83"/>
    </location>
</feature>
<evidence type="ECO:0000313" key="3">
    <source>
        <dbReference type="Proteomes" id="UP000202948"/>
    </source>
</evidence>
<proteinExistence type="predicted"/>
<feature type="transmembrane region" description="Helical" evidence="1">
    <location>
        <begin position="89"/>
        <end position="109"/>
    </location>
</feature>
<dbReference type="GeneID" id="29080571"/>
<keyword evidence="1" id="KW-0812">Transmembrane</keyword>
<keyword evidence="1" id="KW-0472">Membrane</keyword>
<protein>
    <submittedName>
        <fullName evidence="2">Uncharacterized protein</fullName>
    </submittedName>
</protein>
<dbReference type="Proteomes" id="UP000202948">
    <property type="component" value="Segment"/>
</dbReference>
<gene>
    <name evidence="2" type="ORF">PKO111_059</name>
</gene>
<keyword evidence="3" id="KW-1185">Reference proteome</keyword>
<reference evidence="2 3" key="1">
    <citation type="submission" date="2015-04" db="EMBL/GenBank/DDBJ databases">
        <title>Complete Genome Sequence of K. oxytoca Bacteriophage PKO111.</title>
        <authorList>
            <person name="Lee J.-H."/>
            <person name="Park E.-A."/>
            <person name="Lee D.-H."/>
        </authorList>
    </citation>
    <scope>NUCLEOTIDE SEQUENCE [LARGE SCALE GENOMIC DNA]</scope>
</reference>
<dbReference type="RefSeq" id="YP_009289460.1">
    <property type="nucleotide sequence ID" value="NC_031095.1"/>
</dbReference>
<keyword evidence="1" id="KW-1133">Transmembrane helix</keyword>
<dbReference type="KEGG" id="vg:29080571"/>